<dbReference type="STRING" id="485917.Phep_3062"/>
<feature type="transmembrane region" description="Helical" evidence="1">
    <location>
        <begin position="551"/>
        <end position="572"/>
    </location>
</feature>
<dbReference type="InterPro" id="IPR050491">
    <property type="entry name" value="AmpC-like"/>
</dbReference>
<sequence>MKTFFTLLICVLSCISSSSQPRLRPNSIAQLTDSIRNIVRKRNIPGLMLGIVTKDSVLFSGGFGYADLKNKRAVNSKTLFRMGSITKSFVAIAILKLVEQGKLNLTDRLRYLAPEVPFTNNWENTYPVRLVNLLEHTTGFDDFKFNKMYTLERRQYSSEEMMLEQKASMVCRWRPSERYTYSNVNYAILGYIISKFSGTEYDQYLKESILLPLGMTVSNFNTWSRMPFLDTREYSSASGQLKEVPSVTLLPGAAASLWSSADEMNIFLQSLINLDSRLLSKKNFELMESPTSSIGATAGLMTGYALGNEDFGTNRGHDGTIGTCKSSYRYNRKLGYGFVLSSNANGLGSIETLINQYLIDKYSNTKKSEPLTSIPLNKKELRPYLGYYQKEDPRYNLLAFADRLLLLKVEIKNDTLQYNILGRTHQLIQTAPLVFRERWGTQAEIAFAINAEGKKVMIVNKHYTEKVPLSKAFSWLIMIILALVFGLYAVFSGIIAIGYILIKRQKPKSLHFFILPMLSLVLLSWGIYAFMHIYNNSYLLFKLGVPSATSISIFMGLTLFGISTLINALVLIKKLKTITSRYKQSILILTALSLLLIAGILLANGWIGLRFWKL</sequence>
<dbReference type="OrthoDB" id="846150at2"/>
<keyword evidence="1" id="KW-0472">Membrane</keyword>
<protein>
    <submittedName>
        <fullName evidence="3">Beta-lactamase</fullName>
    </submittedName>
</protein>
<dbReference type="HOGENOM" id="CLU_030709_0_0_10"/>
<dbReference type="SUPFAM" id="SSF56601">
    <property type="entry name" value="beta-lactamase/transpeptidase-like"/>
    <property type="match status" value="1"/>
</dbReference>
<name>C6Y2P9_PEDHD</name>
<gene>
    <name evidence="3" type="ordered locus">Phep_3062</name>
</gene>
<evidence type="ECO:0000313" key="4">
    <source>
        <dbReference type="Proteomes" id="UP000000852"/>
    </source>
</evidence>
<keyword evidence="1" id="KW-1133">Transmembrane helix</keyword>
<feature type="domain" description="Beta-lactamase-related" evidence="2">
    <location>
        <begin position="34"/>
        <end position="347"/>
    </location>
</feature>
<evidence type="ECO:0000256" key="1">
    <source>
        <dbReference type="SAM" id="Phobius"/>
    </source>
</evidence>
<dbReference type="eggNOG" id="COG1680">
    <property type="taxonomic scope" value="Bacteria"/>
</dbReference>
<dbReference type="InterPro" id="IPR001466">
    <property type="entry name" value="Beta-lactam-related"/>
</dbReference>
<reference evidence="3 4" key="1">
    <citation type="journal article" date="2009" name="Stand. Genomic Sci.">
        <title>Complete genome sequence of Pedobacter heparinus type strain (HIM 762-3).</title>
        <authorList>
            <person name="Han C."/>
            <person name="Spring S."/>
            <person name="Lapidus A."/>
            <person name="Del Rio T.G."/>
            <person name="Tice H."/>
            <person name="Copeland A."/>
            <person name="Cheng J.F."/>
            <person name="Lucas S."/>
            <person name="Chen F."/>
            <person name="Nolan M."/>
            <person name="Bruce D."/>
            <person name="Goodwin L."/>
            <person name="Pitluck S."/>
            <person name="Ivanova N."/>
            <person name="Mavromatis K."/>
            <person name="Mikhailova N."/>
            <person name="Pati A."/>
            <person name="Chen A."/>
            <person name="Palaniappan K."/>
            <person name="Land M."/>
            <person name="Hauser L."/>
            <person name="Chang Y.J."/>
            <person name="Jeffries C.C."/>
            <person name="Saunders E."/>
            <person name="Chertkov O."/>
            <person name="Brettin T."/>
            <person name="Goker M."/>
            <person name="Rohde M."/>
            <person name="Bristow J."/>
            <person name="Eisen J.A."/>
            <person name="Markowitz V."/>
            <person name="Hugenholtz P."/>
            <person name="Kyrpides N.C."/>
            <person name="Klenk H.P."/>
            <person name="Detter J.C."/>
        </authorList>
    </citation>
    <scope>NUCLEOTIDE SEQUENCE [LARGE SCALE GENOMIC DNA]</scope>
    <source>
        <strain evidence="4">ATCC 13125 / DSM 2366 / CIP 104194 / JCM 7457 / NBRC 12017 / NCIMB 9290 / NRRL B-14731 / HIM 762-3</strain>
    </source>
</reference>
<organism evidence="3 4">
    <name type="scientific">Pedobacter heparinus (strain ATCC 13125 / DSM 2366 / CIP 104194 / JCM 7457 / NBRC 12017 / NCIMB 9290 / NRRL B-14731 / HIM 762-3)</name>
    <dbReference type="NCBI Taxonomy" id="485917"/>
    <lineage>
        <taxon>Bacteria</taxon>
        <taxon>Pseudomonadati</taxon>
        <taxon>Bacteroidota</taxon>
        <taxon>Sphingobacteriia</taxon>
        <taxon>Sphingobacteriales</taxon>
        <taxon>Sphingobacteriaceae</taxon>
        <taxon>Pedobacter</taxon>
    </lineage>
</organism>
<dbReference type="RefSeq" id="WP_015808868.1">
    <property type="nucleotide sequence ID" value="NC_013061.1"/>
</dbReference>
<evidence type="ECO:0000313" key="3">
    <source>
        <dbReference type="EMBL" id="ACU05259.1"/>
    </source>
</evidence>
<feature type="transmembrane region" description="Helical" evidence="1">
    <location>
        <begin position="584"/>
        <end position="607"/>
    </location>
</feature>
<dbReference type="InterPro" id="IPR012338">
    <property type="entry name" value="Beta-lactam/transpept-like"/>
</dbReference>
<dbReference type="KEGG" id="phe:Phep_3062"/>
<dbReference type="AlphaFoldDB" id="C6Y2P9"/>
<dbReference type="PANTHER" id="PTHR46825:SF9">
    <property type="entry name" value="BETA-LACTAMASE-RELATED DOMAIN-CONTAINING PROTEIN"/>
    <property type="match status" value="1"/>
</dbReference>
<feature type="transmembrane region" description="Helical" evidence="1">
    <location>
        <begin position="509"/>
        <end position="531"/>
    </location>
</feature>
<dbReference type="PANTHER" id="PTHR46825">
    <property type="entry name" value="D-ALANYL-D-ALANINE-CARBOXYPEPTIDASE/ENDOPEPTIDASE AMPH"/>
    <property type="match status" value="1"/>
</dbReference>
<dbReference type="Gene3D" id="3.40.710.10">
    <property type="entry name" value="DD-peptidase/beta-lactamase superfamily"/>
    <property type="match status" value="1"/>
</dbReference>
<evidence type="ECO:0000259" key="2">
    <source>
        <dbReference type="Pfam" id="PF00144"/>
    </source>
</evidence>
<keyword evidence="4" id="KW-1185">Reference proteome</keyword>
<dbReference type="Pfam" id="PF00144">
    <property type="entry name" value="Beta-lactamase"/>
    <property type="match status" value="1"/>
</dbReference>
<dbReference type="EMBL" id="CP001681">
    <property type="protein sequence ID" value="ACU05259.1"/>
    <property type="molecule type" value="Genomic_DNA"/>
</dbReference>
<feature type="transmembrane region" description="Helical" evidence="1">
    <location>
        <begin position="475"/>
        <end position="502"/>
    </location>
</feature>
<keyword evidence="1" id="KW-0812">Transmembrane</keyword>
<proteinExistence type="predicted"/>
<accession>C6Y2P9</accession>
<dbReference type="Proteomes" id="UP000000852">
    <property type="component" value="Chromosome"/>
</dbReference>